<dbReference type="Pfam" id="PF10442">
    <property type="entry name" value="FIST_C"/>
    <property type="match status" value="1"/>
</dbReference>
<organism evidence="3 4">
    <name type="scientific">Flavobacterium suaedae</name>
    <dbReference type="NCBI Taxonomy" id="1767027"/>
    <lineage>
        <taxon>Bacteria</taxon>
        <taxon>Pseudomonadati</taxon>
        <taxon>Bacteroidota</taxon>
        <taxon>Flavobacteriia</taxon>
        <taxon>Flavobacteriales</taxon>
        <taxon>Flavobacteriaceae</taxon>
        <taxon>Flavobacterium</taxon>
    </lineage>
</organism>
<dbReference type="PANTHER" id="PTHR40252:SF2">
    <property type="entry name" value="BLR0328 PROTEIN"/>
    <property type="match status" value="1"/>
</dbReference>
<reference evidence="4" key="1">
    <citation type="journal article" date="2019" name="Int. J. Syst. Evol. Microbiol.">
        <title>The Global Catalogue of Microorganisms (GCM) 10K type strain sequencing project: providing services to taxonomists for standard genome sequencing and annotation.</title>
        <authorList>
            <consortium name="The Broad Institute Genomics Platform"/>
            <consortium name="The Broad Institute Genome Sequencing Center for Infectious Disease"/>
            <person name="Wu L."/>
            <person name="Ma J."/>
        </authorList>
    </citation>
    <scope>NUCLEOTIDE SEQUENCE [LARGE SCALE GENOMIC DNA]</scope>
    <source>
        <strain evidence="4">CGMCC 1.15461</strain>
    </source>
</reference>
<dbReference type="SMART" id="SM01204">
    <property type="entry name" value="FIST_C"/>
    <property type="match status" value="1"/>
</dbReference>
<feature type="domain" description="FIST C-domain" evidence="2">
    <location>
        <begin position="219"/>
        <end position="356"/>
    </location>
</feature>
<evidence type="ECO:0000313" key="4">
    <source>
        <dbReference type="Proteomes" id="UP000615760"/>
    </source>
</evidence>
<dbReference type="SMART" id="SM00897">
    <property type="entry name" value="FIST"/>
    <property type="match status" value="1"/>
</dbReference>
<feature type="domain" description="FIST" evidence="1">
    <location>
        <begin position="25"/>
        <end position="218"/>
    </location>
</feature>
<sequence>MKVVQAYRKKSNEWFYHNEKEKLNNPLVLVFADRHLLEEASTIEAIKEEFPYDHIVFGSSAGEIMNIQVVSDSITVLAIEFEKATFVVETENILEHDKDTEKAAEALSKKMPQEGLKHLIIISEGSYVSGSALIKGLQKGLKEIVPITGGLCGDGGNFEKTIVSYKERPKEGEIVLVGLYGESLEVSFASFCSFTPFGPIRTITKSEGNMVYEIDGRPALDLYTDYLGDKAKQPQFTLLYPLYTTIPGRKEGVVRTILSVDKEKNALIFPDDMPQNSIVQLMMVSQDAIAEGANKAAGVAMENRKTKPQLAFIVSCIGRKLVMNQRVEEEIEQVAEVVGDQVSLGGFYSYGEIGPFAKNQICQLHNETMALTLISE</sequence>
<dbReference type="Proteomes" id="UP000615760">
    <property type="component" value="Unassembled WGS sequence"/>
</dbReference>
<dbReference type="InterPro" id="IPR013702">
    <property type="entry name" value="FIST_domain_N"/>
</dbReference>
<dbReference type="Pfam" id="PF08495">
    <property type="entry name" value="FIST"/>
    <property type="match status" value="1"/>
</dbReference>
<dbReference type="RefSeq" id="WP_188621075.1">
    <property type="nucleotide sequence ID" value="NZ_BMJE01000004.1"/>
</dbReference>
<dbReference type="EMBL" id="BMJE01000004">
    <property type="protein sequence ID" value="GGB79320.1"/>
    <property type="molecule type" value="Genomic_DNA"/>
</dbReference>
<proteinExistence type="predicted"/>
<accession>A0ABQ1JWF4</accession>
<keyword evidence="3" id="KW-0808">Transferase</keyword>
<comment type="caution">
    <text evidence="3">The sequence shown here is derived from an EMBL/GenBank/DDBJ whole genome shotgun (WGS) entry which is preliminary data.</text>
</comment>
<name>A0ABQ1JWF4_9FLAO</name>
<keyword evidence="3" id="KW-0418">Kinase</keyword>
<keyword evidence="4" id="KW-1185">Reference proteome</keyword>
<protein>
    <submittedName>
        <fullName evidence="3">Histidine kinase</fullName>
    </submittedName>
</protein>
<evidence type="ECO:0000313" key="3">
    <source>
        <dbReference type="EMBL" id="GGB79320.1"/>
    </source>
</evidence>
<evidence type="ECO:0000259" key="1">
    <source>
        <dbReference type="SMART" id="SM00897"/>
    </source>
</evidence>
<gene>
    <name evidence="3" type="ORF">GCM10007424_19350</name>
</gene>
<dbReference type="GO" id="GO:0016301">
    <property type="term" value="F:kinase activity"/>
    <property type="evidence" value="ECO:0007669"/>
    <property type="project" value="UniProtKB-KW"/>
</dbReference>
<dbReference type="InterPro" id="IPR019494">
    <property type="entry name" value="FIST_C"/>
</dbReference>
<dbReference type="PANTHER" id="PTHR40252">
    <property type="entry name" value="BLR0328 PROTEIN"/>
    <property type="match status" value="1"/>
</dbReference>
<evidence type="ECO:0000259" key="2">
    <source>
        <dbReference type="SMART" id="SM01204"/>
    </source>
</evidence>